<dbReference type="AlphaFoldDB" id="A0A6A5SBP3"/>
<organism evidence="1 2">
    <name type="scientific">Clathrospora elynae</name>
    <dbReference type="NCBI Taxonomy" id="706981"/>
    <lineage>
        <taxon>Eukaryota</taxon>
        <taxon>Fungi</taxon>
        <taxon>Dikarya</taxon>
        <taxon>Ascomycota</taxon>
        <taxon>Pezizomycotina</taxon>
        <taxon>Dothideomycetes</taxon>
        <taxon>Pleosporomycetidae</taxon>
        <taxon>Pleosporales</taxon>
        <taxon>Diademaceae</taxon>
        <taxon>Clathrospora</taxon>
    </lineage>
</organism>
<gene>
    <name evidence="1" type="ORF">EJ02DRAFT_57049</name>
</gene>
<accession>A0A6A5SBP3</accession>
<protein>
    <submittedName>
        <fullName evidence="1">Uncharacterized protein</fullName>
    </submittedName>
</protein>
<name>A0A6A5SBP3_9PLEO</name>
<keyword evidence="2" id="KW-1185">Reference proteome</keyword>
<evidence type="ECO:0000313" key="2">
    <source>
        <dbReference type="Proteomes" id="UP000800038"/>
    </source>
</evidence>
<reference evidence="1" key="1">
    <citation type="journal article" date="2020" name="Stud. Mycol.">
        <title>101 Dothideomycetes genomes: a test case for predicting lifestyles and emergence of pathogens.</title>
        <authorList>
            <person name="Haridas S."/>
            <person name="Albert R."/>
            <person name="Binder M."/>
            <person name="Bloem J."/>
            <person name="Labutti K."/>
            <person name="Salamov A."/>
            <person name="Andreopoulos B."/>
            <person name="Baker S."/>
            <person name="Barry K."/>
            <person name="Bills G."/>
            <person name="Bluhm B."/>
            <person name="Cannon C."/>
            <person name="Castanera R."/>
            <person name="Culley D."/>
            <person name="Daum C."/>
            <person name="Ezra D."/>
            <person name="Gonzalez J."/>
            <person name="Henrissat B."/>
            <person name="Kuo A."/>
            <person name="Liang C."/>
            <person name="Lipzen A."/>
            <person name="Lutzoni F."/>
            <person name="Magnuson J."/>
            <person name="Mondo S."/>
            <person name="Nolan M."/>
            <person name="Ohm R."/>
            <person name="Pangilinan J."/>
            <person name="Park H.-J."/>
            <person name="Ramirez L."/>
            <person name="Alfaro M."/>
            <person name="Sun H."/>
            <person name="Tritt A."/>
            <person name="Yoshinaga Y."/>
            <person name="Zwiers L.-H."/>
            <person name="Turgeon B."/>
            <person name="Goodwin S."/>
            <person name="Spatafora J."/>
            <person name="Crous P."/>
            <person name="Grigoriev I."/>
        </authorList>
    </citation>
    <scope>NUCLEOTIDE SEQUENCE</scope>
    <source>
        <strain evidence="1">CBS 161.51</strain>
    </source>
</reference>
<proteinExistence type="predicted"/>
<sequence>MQLIEAVEAGGLVRSLRRSGGLRGFLHLGGVGKAFWRLDLAKKQRPTLVARSLLPSPASPKGAMRAAPFSSPSTKLAVLPLLHFRSQIYESVALLKLIAGTLVAITVRRGSPPHWVPLRPRRVMSEDRIVTVKFNHIDGFGESQTYIGWLYNPQ</sequence>
<dbReference type="EMBL" id="ML976142">
    <property type="protein sequence ID" value="KAF1937373.1"/>
    <property type="molecule type" value="Genomic_DNA"/>
</dbReference>
<dbReference type="Proteomes" id="UP000800038">
    <property type="component" value="Unassembled WGS sequence"/>
</dbReference>
<evidence type="ECO:0000313" key="1">
    <source>
        <dbReference type="EMBL" id="KAF1937373.1"/>
    </source>
</evidence>